<gene>
    <name evidence="8" type="ORF">FEHR0123_LOCUS217</name>
</gene>
<evidence type="ECO:0000256" key="4">
    <source>
        <dbReference type="ARBA" id="ARBA00022912"/>
    </source>
</evidence>
<dbReference type="InterPro" id="IPR036457">
    <property type="entry name" value="PPM-type-like_dom_sf"/>
</dbReference>
<comment type="subcellular location">
    <subcellularLocation>
        <location evidence="1">Membrane</location>
        <topology evidence="1">Peripheral membrane protein</topology>
    </subcellularLocation>
</comment>
<evidence type="ECO:0000313" key="8">
    <source>
        <dbReference type="EMBL" id="CAE0305313.1"/>
    </source>
</evidence>
<evidence type="ECO:0000256" key="5">
    <source>
        <dbReference type="ARBA" id="ARBA00023136"/>
    </source>
</evidence>
<dbReference type="GO" id="GO:0046872">
    <property type="term" value="F:metal ion binding"/>
    <property type="evidence" value="ECO:0007669"/>
    <property type="project" value="UniProtKB-KW"/>
</dbReference>
<dbReference type="PROSITE" id="PS51746">
    <property type="entry name" value="PPM_2"/>
    <property type="match status" value="1"/>
</dbReference>
<organism evidence="8">
    <name type="scientific">Favella ehrenbergii</name>
    <dbReference type="NCBI Taxonomy" id="182087"/>
    <lineage>
        <taxon>Eukaryota</taxon>
        <taxon>Sar</taxon>
        <taxon>Alveolata</taxon>
        <taxon>Ciliophora</taxon>
        <taxon>Intramacronucleata</taxon>
        <taxon>Spirotrichea</taxon>
        <taxon>Choreotrichia</taxon>
        <taxon>Tintinnida</taxon>
        <taxon>Xystonellidae</taxon>
        <taxon>Favella</taxon>
    </lineage>
</organism>
<evidence type="ECO:0000256" key="6">
    <source>
        <dbReference type="RuleBase" id="RU003465"/>
    </source>
</evidence>
<dbReference type="PANTHER" id="PTHR47992">
    <property type="entry name" value="PROTEIN PHOSPHATASE"/>
    <property type="match status" value="1"/>
</dbReference>
<keyword evidence="5" id="KW-0472">Membrane</keyword>
<dbReference type="PROSITE" id="PS01032">
    <property type="entry name" value="PPM_1"/>
    <property type="match status" value="1"/>
</dbReference>
<reference evidence="8" key="1">
    <citation type="submission" date="2021-01" db="EMBL/GenBank/DDBJ databases">
        <authorList>
            <person name="Corre E."/>
            <person name="Pelletier E."/>
            <person name="Niang G."/>
            <person name="Scheremetjew M."/>
            <person name="Finn R."/>
            <person name="Kale V."/>
            <person name="Holt S."/>
            <person name="Cochrane G."/>
            <person name="Meng A."/>
            <person name="Brown T."/>
            <person name="Cohen L."/>
        </authorList>
    </citation>
    <scope>NUCLEOTIDE SEQUENCE</scope>
    <source>
        <strain evidence="8">Fehren 1</strain>
    </source>
</reference>
<feature type="domain" description="PPM-type phosphatase" evidence="7">
    <location>
        <begin position="23"/>
        <end position="318"/>
    </location>
</feature>
<dbReference type="EMBL" id="HBIE01000786">
    <property type="protein sequence ID" value="CAE0305313.1"/>
    <property type="molecule type" value="Transcribed_RNA"/>
</dbReference>
<evidence type="ECO:0000256" key="3">
    <source>
        <dbReference type="ARBA" id="ARBA00022801"/>
    </source>
</evidence>
<dbReference type="AlphaFoldDB" id="A0A7S3MJH2"/>
<evidence type="ECO:0000256" key="1">
    <source>
        <dbReference type="ARBA" id="ARBA00004170"/>
    </source>
</evidence>
<dbReference type="SMART" id="SM00331">
    <property type="entry name" value="PP2C_SIG"/>
    <property type="match status" value="1"/>
</dbReference>
<evidence type="ECO:0000256" key="2">
    <source>
        <dbReference type="ARBA" id="ARBA00022723"/>
    </source>
</evidence>
<dbReference type="Pfam" id="PF00481">
    <property type="entry name" value="PP2C"/>
    <property type="match status" value="1"/>
</dbReference>
<keyword evidence="2" id="KW-0479">Metal-binding</keyword>
<proteinExistence type="inferred from homology"/>
<protein>
    <recommendedName>
        <fullName evidence="7">PPM-type phosphatase domain-containing protein</fullName>
    </recommendedName>
</protein>
<sequence>MGPYLGTPNTEKDSEHGDSEFCRWGATSMQGWRKSQEDAHIARTDLPDGVCLFGVFDGHGGKEVSIFVKEKFVQELIKLDEYKNRQYGDALKKCFRRMDTMMEEPEGRARLKQIQEEHGSPDPFSGGLARGEDESIAKFTGCTATVVLMSQTHMVCANAGDSRSVLGRASGPQMCFALSDDHKPDNPGEKARIEAAGGFVEENRVNGSLNLSRSIGDFEYKSSEELPFTQQQVTVDPEIRQIARQPADSFLVLACDGIWDCLTSEECIGQTRDSLARHPDGQPLTKITEEMFDRIIATDILSSAGVGTDNMTCIIVQLKQNAK</sequence>
<accession>A0A7S3MJH2</accession>
<dbReference type="InterPro" id="IPR015655">
    <property type="entry name" value="PP2C"/>
</dbReference>
<keyword evidence="4 6" id="KW-0904">Protein phosphatase</keyword>
<evidence type="ECO:0000259" key="7">
    <source>
        <dbReference type="PROSITE" id="PS51746"/>
    </source>
</evidence>
<name>A0A7S3MJH2_9SPIT</name>
<dbReference type="Gene3D" id="3.60.40.10">
    <property type="entry name" value="PPM-type phosphatase domain"/>
    <property type="match status" value="1"/>
</dbReference>
<comment type="similarity">
    <text evidence="6">Belongs to the PP2C family.</text>
</comment>
<dbReference type="CDD" id="cd00143">
    <property type="entry name" value="PP2Cc"/>
    <property type="match status" value="1"/>
</dbReference>
<dbReference type="SMART" id="SM00332">
    <property type="entry name" value="PP2Cc"/>
    <property type="match status" value="1"/>
</dbReference>
<dbReference type="InterPro" id="IPR001932">
    <property type="entry name" value="PPM-type_phosphatase-like_dom"/>
</dbReference>
<keyword evidence="3 6" id="KW-0378">Hydrolase</keyword>
<dbReference type="InterPro" id="IPR000222">
    <property type="entry name" value="PP2C_BS"/>
</dbReference>
<dbReference type="SUPFAM" id="SSF81606">
    <property type="entry name" value="PP2C-like"/>
    <property type="match status" value="1"/>
</dbReference>
<dbReference type="GO" id="GO:0004722">
    <property type="term" value="F:protein serine/threonine phosphatase activity"/>
    <property type="evidence" value="ECO:0007669"/>
    <property type="project" value="InterPro"/>
</dbReference>
<dbReference type="GO" id="GO:0016020">
    <property type="term" value="C:membrane"/>
    <property type="evidence" value="ECO:0007669"/>
    <property type="project" value="UniProtKB-SubCell"/>
</dbReference>